<keyword evidence="6 10" id="KW-0472">Membrane</keyword>
<evidence type="ECO:0000256" key="9">
    <source>
        <dbReference type="RuleBase" id="RU003942"/>
    </source>
</evidence>
<evidence type="ECO:0000313" key="11">
    <source>
        <dbReference type="EMBL" id="TWT86985.1"/>
    </source>
</evidence>
<comment type="caution">
    <text evidence="11">The sequence shown here is derived from an EMBL/GenBank/DDBJ whole genome shotgun (WGS) entry which is preliminary data.</text>
</comment>
<protein>
    <recommendedName>
        <fullName evidence="8">Guanidinium exporter</fullName>
    </recommendedName>
</protein>
<evidence type="ECO:0000256" key="10">
    <source>
        <dbReference type="SAM" id="Phobius"/>
    </source>
</evidence>
<keyword evidence="12" id="KW-1185">Reference proteome</keyword>
<keyword evidence="3" id="KW-1003">Cell membrane</keyword>
<keyword evidence="2" id="KW-0813">Transport</keyword>
<name>A0A5C5ZIN9_9BACT</name>
<dbReference type="Proteomes" id="UP000316213">
    <property type="component" value="Unassembled WGS sequence"/>
</dbReference>
<dbReference type="InterPro" id="IPR037185">
    <property type="entry name" value="EmrE-like"/>
</dbReference>
<comment type="similarity">
    <text evidence="7">Belongs to the drug/metabolite transporter (DMT) superfamily. Small multidrug resistance (SMR) (TC 2.A.7.1) family. Gdx/SugE subfamily.</text>
</comment>
<dbReference type="GO" id="GO:0005886">
    <property type="term" value="C:plasma membrane"/>
    <property type="evidence" value="ECO:0007669"/>
    <property type="project" value="UniProtKB-SubCell"/>
</dbReference>
<dbReference type="OrthoDB" id="21828at2"/>
<evidence type="ECO:0000256" key="7">
    <source>
        <dbReference type="ARBA" id="ARBA00038151"/>
    </source>
</evidence>
<evidence type="ECO:0000256" key="1">
    <source>
        <dbReference type="ARBA" id="ARBA00004651"/>
    </source>
</evidence>
<dbReference type="PANTHER" id="PTHR30561:SF0">
    <property type="entry name" value="GUANIDINIUM EXPORTER"/>
    <property type="match status" value="1"/>
</dbReference>
<evidence type="ECO:0000256" key="2">
    <source>
        <dbReference type="ARBA" id="ARBA00022448"/>
    </source>
</evidence>
<comment type="subcellular location">
    <subcellularLocation>
        <location evidence="1 9">Cell membrane</location>
        <topology evidence="1 9">Multi-pass membrane protein</topology>
    </subcellularLocation>
</comment>
<evidence type="ECO:0000256" key="6">
    <source>
        <dbReference type="ARBA" id="ARBA00023136"/>
    </source>
</evidence>
<dbReference type="GO" id="GO:0022857">
    <property type="term" value="F:transmembrane transporter activity"/>
    <property type="evidence" value="ECO:0007669"/>
    <property type="project" value="InterPro"/>
</dbReference>
<dbReference type="FunFam" id="1.10.3730.20:FF:000001">
    <property type="entry name" value="Quaternary ammonium compound resistance transporter SugE"/>
    <property type="match status" value="1"/>
</dbReference>
<evidence type="ECO:0000313" key="12">
    <source>
        <dbReference type="Proteomes" id="UP000316213"/>
    </source>
</evidence>
<gene>
    <name evidence="11" type="primary">sugE</name>
    <name evidence="11" type="ORF">Pla100_60120</name>
</gene>
<dbReference type="SUPFAM" id="SSF103481">
    <property type="entry name" value="Multidrug resistance efflux transporter EmrE"/>
    <property type="match status" value="1"/>
</dbReference>
<accession>A0A5C5ZIN9</accession>
<keyword evidence="4 9" id="KW-0812">Transmembrane</keyword>
<reference evidence="11 12" key="1">
    <citation type="submission" date="2019-02" db="EMBL/GenBank/DDBJ databases">
        <title>Deep-cultivation of Planctomycetes and their phenomic and genomic characterization uncovers novel biology.</title>
        <authorList>
            <person name="Wiegand S."/>
            <person name="Jogler M."/>
            <person name="Boedeker C."/>
            <person name="Pinto D."/>
            <person name="Vollmers J."/>
            <person name="Rivas-Marin E."/>
            <person name="Kohn T."/>
            <person name="Peeters S.H."/>
            <person name="Heuer A."/>
            <person name="Rast P."/>
            <person name="Oberbeckmann S."/>
            <person name="Bunk B."/>
            <person name="Jeske O."/>
            <person name="Meyerdierks A."/>
            <person name="Storesund J.E."/>
            <person name="Kallscheuer N."/>
            <person name="Luecker S."/>
            <person name="Lage O.M."/>
            <person name="Pohl T."/>
            <person name="Merkel B.J."/>
            <person name="Hornburger P."/>
            <person name="Mueller R.-W."/>
            <person name="Bruemmer F."/>
            <person name="Labrenz M."/>
            <person name="Spormann A.M."/>
            <person name="Op Den Camp H."/>
            <person name="Overmann J."/>
            <person name="Amann R."/>
            <person name="Jetten M.S.M."/>
            <person name="Mascher T."/>
            <person name="Medema M.H."/>
            <person name="Devos D.P."/>
            <person name="Kaster A.-K."/>
            <person name="Ovreas L."/>
            <person name="Rohde M."/>
            <person name="Galperin M.Y."/>
            <person name="Jogler C."/>
        </authorList>
    </citation>
    <scope>NUCLEOTIDE SEQUENCE [LARGE SCALE GENOMIC DNA]</scope>
    <source>
        <strain evidence="11 12">Pla100</strain>
    </source>
</reference>
<evidence type="ECO:0000256" key="5">
    <source>
        <dbReference type="ARBA" id="ARBA00022989"/>
    </source>
</evidence>
<dbReference type="AlphaFoldDB" id="A0A5C5ZIN9"/>
<dbReference type="RefSeq" id="WP_146582587.1">
    <property type="nucleotide sequence ID" value="NZ_SJPM01000030.1"/>
</dbReference>
<proteinExistence type="inferred from homology"/>
<keyword evidence="5 10" id="KW-1133">Transmembrane helix</keyword>
<dbReference type="Pfam" id="PF00893">
    <property type="entry name" value="Multi_Drug_Res"/>
    <property type="match status" value="1"/>
</dbReference>
<dbReference type="Gene3D" id="1.10.3730.20">
    <property type="match status" value="1"/>
</dbReference>
<evidence type="ECO:0000256" key="8">
    <source>
        <dbReference type="ARBA" id="ARBA00039168"/>
    </source>
</evidence>
<feature type="transmembrane region" description="Helical" evidence="10">
    <location>
        <begin position="59"/>
        <end position="78"/>
    </location>
</feature>
<dbReference type="PANTHER" id="PTHR30561">
    <property type="entry name" value="SMR FAMILY PROTON-DEPENDENT DRUG EFFLUX TRANSPORTER SUGE"/>
    <property type="match status" value="1"/>
</dbReference>
<sequence>MVWIYLIIAGCLEIGWAIGLKYTDGWTRFWPSVFTIVTMVASFYCLAIAVKEIPIGTSYAIWTGIGAVGTATLGIVLFSEPVSILRIVCIGLIVVGIIGLKWT</sequence>
<dbReference type="EMBL" id="SJPM01000030">
    <property type="protein sequence ID" value="TWT86985.1"/>
    <property type="molecule type" value="Genomic_DNA"/>
</dbReference>
<evidence type="ECO:0000256" key="4">
    <source>
        <dbReference type="ARBA" id="ARBA00022692"/>
    </source>
</evidence>
<dbReference type="InterPro" id="IPR000390">
    <property type="entry name" value="Small_drug/metabolite_transptr"/>
</dbReference>
<evidence type="ECO:0000256" key="3">
    <source>
        <dbReference type="ARBA" id="ARBA00022475"/>
    </source>
</evidence>
<organism evidence="11 12">
    <name type="scientific">Neorhodopirellula pilleata</name>
    <dbReference type="NCBI Taxonomy" id="2714738"/>
    <lineage>
        <taxon>Bacteria</taxon>
        <taxon>Pseudomonadati</taxon>
        <taxon>Planctomycetota</taxon>
        <taxon>Planctomycetia</taxon>
        <taxon>Pirellulales</taxon>
        <taxon>Pirellulaceae</taxon>
        <taxon>Neorhodopirellula</taxon>
    </lineage>
</organism>
<feature type="transmembrane region" description="Helical" evidence="10">
    <location>
        <begin position="29"/>
        <end position="47"/>
    </location>
</feature>
<feature type="transmembrane region" description="Helical" evidence="10">
    <location>
        <begin position="84"/>
        <end position="102"/>
    </location>
</feature>
<dbReference type="InterPro" id="IPR045324">
    <property type="entry name" value="Small_multidrug_res"/>
</dbReference>
<dbReference type="GO" id="GO:1990961">
    <property type="term" value="P:xenobiotic detoxification by transmembrane export across the plasma membrane"/>
    <property type="evidence" value="ECO:0007669"/>
    <property type="project" value="UniProtKB-ARBA"/>
</dbReference>